<dbReference type="OrthoDB" id="913322at2"/>
<dbReference type="Proteomes" id="UP000274271">
    <property type="component" value="Unassembled WGS sequence"/>
</dbReference>
<evidence type="ECO:0000313" key="2">
    <source>
        <dbReference type="Proteomes" id="UP000274271"/>
    </source>
</evidence>
<reference evidence="1 2" key="1">
    <citation type="submission" date="2018-11" db="EMBL/GenBank/DDBJ databases">
        <authorList>
            <person name="Zhou Z."/>
            <person name="Wang G."/>
        </authorList>
    </citation>
    <scope>NUCLEOTIDE SEQUENCE [LARGE SCALE GENOMIC DNA]</scope>
    <source>
        <strain evidence="1 2">KCTC42998</strain>
    </source>
</reference>
<dbReference type="EMBL" id="RQJP01000003">
    <property type="protein sequence ID" value="RRB13819.1"/>
    <property type="molecule type" value="Genomic_DNA"/>
</dbReference>
<comment type="caution">
    <text evidence="1">The sequence shown here is derived from an EMBL/GenBank/DDBJ whole genome shotgun (WGS) entry which is preliminary data.</text>
</comment>
<gene>
    <name evidence="1" type="ORF">EHT87_16300</name>
</gene>
<proteinExistence type="predicted"/>
<organism evidence="1 2">
    <name type="scientific">Larkinella knui</name>
    <dbReference type="NCBI Taxonomy" id="2025310"/>
    <lineage>
        <taxon>Bacteria</taxon>
        <taxon>Pseudomonadati</taxon>
        <taxon>Bacteroidota</taxon>
        <taxon>Cytophagia</taxon>
        <taxon>Cytophagales</taxon>
        <taxon>Spirosomataceae</taxon>
        <taxon>Larkinella</taxon>
    </lineage>
</organism>
<dbReference type="AlphaFoldDB" id="A0A3P1CKN5"/>
<dbReference type="RefSeq" id="WP_124907716.1">
    <property type="nucleotide sequence ID" value="NZ_RQJP01000003.1"/>
</dbReference>
<evidence type="ECO:0000313" key="1">
    <source>
        <dbReference type="EMBL" id="RRB13819.1"/>
    </source>
</evidence>
<sequence>MGFNTVVIKAMIDAGIISAPPAKINTAESMRNFLKAFVDQLAAQDYTPEHDWNGTKLRFTRADGTPGNYVELRGLQGLKGDTGAKGDTGTLTSSALPARTTPINRALDKLVVQRGDGVLEKVNLYQMAGGQPLVTGNLVANGNSEFGDLSNMTPSDPTKLIFDPTQSVPAGGKGAFKYTGLAAFVRTTDLIPVNLLRRHRISMVARTGDANGANYDANARGYFGIICYDADGLEITPPHFAKVSGAAQTTLAVALNPGDTTLTLTSAAGWHTGATAANRGFAWYPYTNALGQLFPDYGYSRNLSSNYPVYWQSNGGTWLSGGIAGNVITLRSPWAGPALAAGTKVANVMEGGTYLYSSALINALVPNAWTLYDAYIQGVNPGNTEDPANMMFRPGTAFIRPIILINYNAPAASTTFYFTMLDIRESSFDPSTLLAANNAFTGLNTFSADQTIKRIIASGTSPSAAAGTGAGSGGTVSILAGSTDMAGTITVNIGTSPPTNQLIATITFSSAFAAAPKGIVISARNNQTGMAIGRFYINAKTASTFTLFSTDVAPAASTTYLLDYIVIA</sequence>
<name>A0A3P1CKN5_9BACT</name>
<accession>A0A3P1CKN5</accession>
<keyword evidence="2" id="KW-1185">Reference proteome</keyword>
<protein>
    <submittedName>
        <fullName evidence="1">Uncharacterized protein</fullName>
    </submittedName>
</protein>